<keyword evidence="2" id="KW-0472">Membrane</keyword>
<feature type="compositionally biased region" description="Polar residues" evidence="1">
    <location>
        <begin position="292"/>
        <end position="301"/>
    </location>
</feature>
<organism evidence="3 4">
    <name type="scientific">Sclerotinia borealis (strain F-4128)</name>
    <dbReference type="NCBI Taxonomy" id="1432307"/>
    <lineage>
        <taxon>Eukaryota</taxon>
        <taxon>Fungi</taxon>
        <taxon>Dikarya</taxon>
        <taxon>Ascomycota</taxon>
        <taxon>Pezizomycotina</taxon>
        <taxon>Leotiomycetes</taxon>
        <taxon>Helotiales</taxon>
        <taxon>Sclerotiniaceae</taxon>
        <taxon>Sclerotinia</taxon>
    </lineage>
</organism>
<dbReference type="AlphaFoldDB" id="W9C520"/>
<feature type="region of interest" description="Disordered" evidence="1">
    <location>
        <begin position="495"/>
        <end position="566"/>
    </location>
</feature>
<feature type="compositionally biased region" description="Basic and acidic residues" evidence="1">
    <location>
        <begin position="262"/>
        <end position="290"/>
    </location>
</feature>
<feature type="transmembrane region" description="Helical" evidence="2">
    <location>
        <begin position="90"/>
        <end position="111"/>
    </location>
</feature>
<evidence type="ECO:0000256" key="2">
    <source>
        <dbReference type="SAM" id="Phobius"/>
    </source>
</evidence>
<keyword evidence="2" id="KW-0812">Transmembrane</keyword>
<feature type="compositionally biased region" description="Polar residues" evidence="1">
    <location>
        <begin position="371"/>
        <end position="384"/>
    </location>
</feature>
<feature type="region of interest" description="Disordered" evidence="1">
    <location>
        <begin position="358"/>
        <end position="482"/>
    </location>
</feature>
<dbReference type="HOGENOM" id="CLU_027663_1_1_1"/>
<dbReference type="OrthoDB" id="5376312at2759"/>
<comment type="caution">
    <text evidence="3">The sequence shown here is derived from an EMBL/GenBank/DDBJ whole genome shotgun (WGS) entry which is preliminary data.</text>
</comment>
<feature type="compositionally biased region" description="Basic and acidic residues" evidence="1">
    <location>
        <begin position="412"/>
        <end position="431"/>
    </location>
</feature>
<name>W9C520_SCLBF</name>
<feature type="compositionally biased region" description="Low complexity" evidence="1">
    <location>
        <begin position="28"/>
        <end position="41"/>
    </location>
</feature>
<evidence type="ECO:0000256" key="1">
    <source>
        <dbReference type="SAM" id="MobiDB-lite"/>
    </source>
</evidence>
<dbReference type="EMBL" id="AYSA01000452">
    <property type="protein sequence ID" value="ESZ91837.1"/>
    <property type="molecule type" value="Genomic_DNA"/>
</dbReference>
<sequence length="566" mass="62623">MHPVRVLSRRQDGLSSDGAPSTTESNRPSTTSSVDPSPTIPTVTATAVATQPNQQPQSSSDTKSTYVIVCTWHLFLMNMCEIEIHSDNYLLQAIIITLVGLLALLFAIYLIRQTRIKHKNPKYIPTIFLKKAWESWEPEAHRYRLPEQNDPHEYTGAAGVSGVGRSLSGHPPSSFNNATRTAVDNIANNTAGGVDRNTSIRSVMTLPAYNMTPGQNEQVLGREGDRGGIDVVLEYPETINEEETQREAEMEALYQVRLARRRENEEREERRRLRREARERGDHVALRELQSRPANTTTTGPSVEELRAEHDRIKKERQRAVSSVAYGDLGVARHDGTRLRANSDESERQGLLGDAASMAASSHYHRRERSASSVLSIDTVNSDLPSPGYTRSRANSRPDSPLRRSVGPEDSSDNREDRAGSSPEMIDHDDIPLNSPPGYENVSLDTPQAEASALPHHMMEPPPDYTSPIYGRGEGPTLESAGYRRSQNLDELMTERRTSTHSTHSGLLPRDDRRSSTRSTRGVGGIPQLPSLRLGSLPSIHVDPGSPMTLGATEKGHSPHDQNHFG</sequence>
<keyword evidence="4" id="KW-1185">Reference proteome</keyword>
<reference evidence="3 4" key="1">
    <citation type="journal article" date="2014" name="Genome Announc.">
        <title>Draft genome sequence of Sclerotinia borealis, a psychrophilic plant pathogenic fungus.</title>
        <authorList>
            <person name="Mardanov A.V."/>
            <person name="Beletsky A.V."/>
            <person name="Kadnikov V.V."/>
            <person name="Ignatov A.N."/>
            <person name="Ravin N.V."/>
        </authorList>
    </citation>
    <scope>NUCLEOTIDE SEQUENCE [LARGE SCALE GENOMIC DNA]</scope>
    <source>
        <strain evidence="4">F-4157</strain>
    </source>
</reference>
<feature type="region of interest" description="Disordered" evidence="1">
    <location>
        <begin position="262"/>
        <end position="302"/>
    </location>
</feature>
<dbReference type="STRING" id="1432307.W9C520"/>
<protein>
    <submittedName>
        <fullName evidence="3">Uncharacterized protein</fullName>
    </submittedName>
</protein>
<proteinExistence type="predicted"/>
<evidence type="ECO:0000313" key="4">
    <source>
        <dbReference type="Proteomes" id="UP000019487"/>
    </source>
</evidence>
<accession>W9C520</accession>
<gene>
    <name evidence="3" type="ORF">SBOR_7789</name>
</gene>
<feature type="region of interest" description="Disordered" evidence="1">
    <location>
        <begin position="1"/>
        <end position="41"/>
    </location>
</feature>
<keyword evidence="2" id="KW-1133">Transmembrane helix</keyword>
<feature type="compositionally biased region" description="Polar residues" evidence="1">
    <location>
        <begin position="18"/>
        <end position="27"/>
    </location>
</feature>
<dbReference type="Proteomes" id="UP000019487">
    <property type="component" value="Unassembled WGS sequence"/>
</dbReference>
<evidence type="ECO:0000313" key="3">
    <source>
        <dbReference type="EMBL" id="ESZ91837.1"/>
    </source>
</evidence>
<feature type="compositionally biased region" description="Basic and acidic residues" evidence="1">
    <location>
        <begin position="554"/>
        <end position="566"/>
    </location>
</feature>